<keyword evidence="4" id="KW-0574">Periplasm</keyword>
<dbReference type="GO" id="GO:0042597">
    <property type="term" value="C:periplasmic space"/>
    <property type="evidence" value="ECO:0007669"/>
    <property type="project" value="UniProtKB-SubCell"/>
</dbReference>
<evidence type="ECO:0000313" key="5">
    <source>
        <dbReference type="EMBL" id="NMM45628.1"/>
    </source>
</evidence>
<proteinExistence type="predicted"/>
<dbReference type="PANTHER" id="PTHR30222:SF17">
    <property type="entry name" value="SPERMIDINE_PUTRESCINE-BINDING PERIPLASMIC PROTEIN"/>
    <property type="match status" value="1"/>
</dbReference>
<dbReference type="GO" id="GO:0019808">
    <property type="term" value="F:polyamine binding"/>
    <property type="evidence" value="ECO:0007669"/>
    <property type="project" value="InterPro"/>
</dbReference>
<protein>
    <submittedName>
        <fullName evidence="5">Extracellular solute-binding protein</fullName>
    </submittedName>
</protein>
<gene>
    <name evidence="5" type="ORF">HH303_14120</name>
</gene>
<keyword evidence="2" id="KW-0813">Transport</keyword>
<dbReference type="EMBL" id="JABBNT010000004">
    <property type="protein sequence ID" value="NMM45628.1"/>
    <property type="molecule type" value="Genomic_DNA"/>
</dbReference>
<dbReference type="Gene3D" id="3.40.190.10">
    <property type="entry name" value="Periplasmic binding protein-like II"/>
    <property type="match status" value="2"/>
</dbReference>
<evidence type="ECO:0000256" key="4">
    <source>
        <dbReference type="ARBA" id="ARBA00022764"/>
    </source>
</evidence>
<reference evidence="5 6" key="1">
    <citation type="submission" date="2020-04" db="EMBL/GenBank/DDBJ databases">
        <title>Rhodospirillaceae bacterium KN72 isolated from deep sea.</title>
        <authorList>
            <person name="Zhang D.-C."/>
        </authorList>
    </citation>
    <scope>NUCLEOTIDE SEQUENCE [LARGE SCALE GENOMIC DNA]</scope>
    <source>
        <strain evidence="5 6">KN72</strain>
    </source>
</reference>
<dbReference type="Pfam" id="PF13416">
    <property type="entry name" value="SBP_bac_8"/>
    <property type="match status" value="1"/>
</dbReference>
<accession>A0A7Y0E1P8</accession>
<dbReference type="Proteomes" id="UP000539372">
    <property type="component" value="Unassembled WGS sequence"/>
</dbReference>
<comment type="subcellular location">
    <subcellularLocation>
        <location evidence="1">Periplasm</location>
    </subcellularLocation>
</comment>
<organism evidence="5 6">
    <name type="scientific">Pacificispira spongiicola</name>
    <dbReference type="NCBI Taxonomy" id="2729598"/>
    <lineage>
        <taxon>Bacteria</taxon>
        <taxon>Pseudomonadati</taxon>
        <taxon>Pseudomonadota</taxon>
        <taxon>Alphaproteobacteria</taxon>
        <taxon>Rhodospirillales</taxon>
        <taxon>Rhodospirillaceae</taxon>
        <taxon>Pacificispira</taxon>
    </lineage>
</organism>
<dbReference type="PROSITE" id="PS51318">
    <property type="entry name" value="TAT"/>
    <property type="match status" value="1"/>
</dbReference>
<evidence type="ECO:0000256" key="3">
    <source>
        <dbReference type="ARBA" id="ARBA00022729"/>
    </source>
</evidence>
<dbReference type="InterPro" id="IPR001188">
    <property type="entry name" value="Sperm_putr-bd"/>
</dbReference>
<dbReference type="GO" id="GO:0015846">
    <property type="term" value="P:polyamine transport"/>
    <property type="evidence" value="ECO:0007669"/>
    <property type="project" value="InterPro"/>
</dbReference>
<comment type="caution">
    <text evidence="5">The sequence shown here is derived from an EMBL/GenBank/DDBJ whole genome shotgun (WGS) entry which is preliminary data.</text>
</comment>
<sequence>MKNGLERWLVEELECGRIDRRRLLKMMGAAGVGMAATTWSASALAENNLTILSWSGYDIPEMAPAYFDAHPAPDFTLMGSDEEGFQKVHAGFRPDLGHHTSFIVGKYRDAGLLKPIDRSRLTHIDDFFPELEQIVTTDGKLWEAPLSWGNSSVIYRRDQVEVTDSSWGLLWDERYKGRIASRDSLEGLLIVGGLYTGAADPWEMTDAELEKAKDALIAQKPLLRFYWSSQTDLEQAFANGEIVAAYGWNASVAMLRKQGIDMALMKCKEGIVTWTDGLVMMSGGSASDDLAYEFINAYMSPEVGAFLINSYGYGSGNAKAYESVTDDRLAELGITDPDVVISTSKFQREISAETRQRYQAVFDEVKLS</sequence>
<dbReference type="SUPFAM" id="SSF53850">
    <property type="entry name" value="Periplasmic binding protein-like II"/>
    <property type="match status" value="1"/>
</dbReference>
<dbReference type="RefSeq" id="WP_169626016.1">
    <property type="nucleotide sequence ID" value="NZ_JABBNT010000004.1"/>
</dbReference>
<keyword evidence="6" id="KW-1185">Reference proteome</keyword>
<dbReference type="PRINTS" id="PR00909">
    <property type="entry name" value="SPERMDNBNDNG"/>
</dbReference>
<keyword evidence="3" id="KW-0732">Signal</keyword>
<dbReference type="InterPro" id="IPR006059">
    <property type="entry name" value="SBP"/>
</dbReference>
<evidence type="ECO:0000256" key="1">
    <source>
        <dbReference type="ARBA" id="ARBA00004418"/>
    </source>
</evidence>
<evidence type="ECO:0000313" key="6">
    <source>
        <dbReference type="Proteomes" id="UP000539372"/>
    </source>
</evidence>
<dbReference type="PANTHER" id="PTHR30222">
    <property type="entry name" value="SPERMIDINE/PUTRESCINE-BINDING PERIPLASMIC PROTEIN"/>
    <property type="match status" value="1"/>
</dbReference>
<dbReference type="InterPro" id="IPR006311">
    <property type="entry name" value="TAT_signal"/>
</dbReference>
<evidence type="ECO:0000256" key="2">
    <source>
        <dbReference type="ARBA" id="ARBA00022448"/>
    </source>
</evidence>
<name>A0A7Y0E1P8_9PROT</name>
<dbReference type="AlphaFoldDB" id="A0A7Y0E1P8"/>